<dbReference type="InterPro" id="IPR001059">
    <property type="entry name" value="Transl_elong_P/YeiP_cen"/>
</dbReference>
<gene>
    <name evidence="7" type="primary">efp</name>
    <name evidence="12" type="ORF">SAMN06296036_102356</name>
</gene>
<evidence type="ECO:0000256" key="4">
    <source>
        <dbReference type="ARBA" id="ARBA00022490"/>
    </source>
</evidence>
<evidence type="ECO:0000256" key="5">
    <source>
        <dbReference type="ARBA" id="ARBA00022768"/>
    </source>
</evidence>
<evidence type="ECO:0000259" key="10">
    <source>
        <dbReference type="SMART" id="SM00841"/>
    </source>
</evidence>
<dbReference type="Pfam" id="PF08207">
    <property type="entry name" value="EFP_N"/>
    <property type="match status" value="1"/>
</dbReference>
<evidence type="ECO:0000256" key="6">
    <source>
        <dbReference type="ARBA" id="ARBA00022917"/>
    </source>
</evidence>
<dbReference type="CDD" id="cd04470">
    <property type="entry name" value="S1_EF-P_repeat_1"/>
    <property type="match status" value="1"/>
</dbReference>
<dbReference type="HAMAP" id="MF_00141">
    <property type="entry name" value="EF_P"/>
    <property type="match status" value="1"/>
</dbReference>
<dbReference type="FunFam" id="2.40.50.140:FF:000009">
    <property type="entry name" value="Elongation factor P"/>
    <property type="match status" value="1"/>
</dbReference>
<reference evidence="13" key="1">
    <citation type="submission" date="2017-04" db="EMBL/GenBank/DDBJ databases">
        <authorList>
            <person name="Varghese N."/>
            <person name="Submissions S."/>
        </authorList>
    </citation>
    <scope>NUCLEOTIDE SEQUENCE [LARGE SCALE GENOMIC DNA]</scope>
    <source>
        <strain evidence="13">RKEM611</strain>
    </source>
</reference>
<dbReference type="SMART" id="SM00841">
    <property type="entry name" value="Elong-fact-P_C"/>
    <property type="match status" value="1"/>
</dbReference>
<dbReference type="GO" id="GO:0043043">
    <property type="term" value="P:peptide biosynthetic process"/>
    <property type="evidence" value="ECO:0007669"/>
    <property type="project" value="InterPro"/>
</dbReference>
<proteinExistence type="inferred from homology"/>
<dbReference type="AlphaFoldDB" id="A0A1Y6BC88"/>
<dbReference type="Proteomes" id="UP000192907">
    <property type="component" value="Unassembled WGS sequence"/>
</dbReference>
<keyword evidence="6 7" id="KW-0648">Protein biosynthesis</keyword>
<comment type="similarity">
    <text evidence="3 7 9">Belongs to the elongation factor P family.</text>
</comment>
<dbReference type="STRING" id="1513793.SAMN06296036_102356"/>
<dbReference type="GO" id="GO:0005829">
    <property type="term" value="C:cytosol"/>
    <property type="evidence" value="ECO:0007669"/>
    <property type="project" value="UniProtKB-ARBA"/>
</dbReference>
<dbReference type="UniPathway" id="UPA00345"/>
<evidence type="ECO:0000256" key="8">
    <source>
        <dbReference type="NCBIfam" id="TIGR00038"/>
    </source>
</evidence>
<comment type="function">
    <text evidence="7">Involved in peptide bond synthesis. Stimulates efficient translation and peptide-bond synthesis on native or reconstituted 70S ribosomes in vitro. Probably functions indirectly by altering the affinity of the ribosome for aminoacyl-tRNA, thus increasing their reactivity as acceptors for peptidyl transferase.</text>
</comment>
<dbReference type="InterPro" id="IPR013185">
    <property type="entry name" value="Transl_elong_KOW-like"/>
</dbReference>
<dbReference type="RefSeq" id="WP_132315066.1">
    <property type="nucleotide sequence ID" value="NZ_FWZT01000002.1"/>
</dbReference>
<dbReference type="SUPFAM" id="SSF50104">
    <property type="entry name" value="Translation proteins SH3-like domain"/>
    <property type="match status" value="1"/>
</dbReference>
<dbReference type="InterPro" id="IPR013852">
    <property type="entry name" value="Transl_elong_P/YeiP_CS"/>
</dbReference>
<dbReference type="SUPFAM" id="SSF50249">
    <property type="entry name" value="Nucleic acid-binding proteins"/>
    <property type="match status" value="2"/>
</dbReference>
<dbReference type="PROSITE" id="PS01275">
    <property type="entry name" value="EFP"/>
    <property type="match status" value="1"/>
</dbReference>
<dbReference type="InterPro" id="IPR011768">
    <property type="entry name" value="Transl_elongation_fac_P"/>
</dbReference>
<evidence type="ECO:0000256" key="9">
    <source>
        <dbReference type="RuleBase" id="RU004389"/>
    </source>
</evidence>
<dbReference type="FunFam" id="2.40.50.140:FF:000004">
    <property type="entry name" value="Elongation factor P"/>
    <property type="match status" value="1"/>
</dbReference>
<feature type="domain" description="Elongation factor P C-terminal" evidence="10">
    <location>
        <begin position="129"/>
        <end position="184"/>
    </location>
</feature>
<comment type="pathway">
    <text evidence="2 7">Protein biosynthesis; polypeptide chain elongation.</text>
</comment>
<comment type="subcellular location">
    <subcellularLocation>
        <location evidence="1 7">Cytoplasm</location>
    </subcellularLocation>
</comment>
<keyword evidence="13" id="KW-1185">Reference proteome</keyword>
<organism evidence="12 13">
    <name type="scientific">Pseudobacteriovorax antillogorgiicola</name>
    <dbReference type="NCBI Taxonomy" id="1513793"/>
    <lineage>
        <taxon>Bacteria</taxon>
        <taxon>Pseudomonadati</taxon>
        <taxon>Bdellovibrionota</taxon>
        <taxon>Oligoflexia</taxon>
        <taxon>Oligoflexales</taxon>
        <taxon>Pseudobacteriovoracaceae</taxon>
        <taxon>Pseudobacteriovorax</taxon>
    </lineage>
</organism>
<dbReference type="PANTHER" id="PTHR30053">
    <property type="entry name" value="ELONGATION FACTOR P"/>
    <property type="match status" value="1"/>
</dbReference>
<dbReference type="Gene3D" id="2.40.50.140">
    <property type="entry name" value="Nucleic acid-binding proteins"/>
    <property type="match status" value="2"/>
</dbReference>
<accession>A0A1Y6BC88</accession>
<dbReference type="SMART" id="SM01185">
    <property type="entry name" value="EFP"/>
    <property type="match status" value="1"/>
</dbReference>
<dbReference type="FunFam" id="2.30.30.30:FF:000003">
    <property type="entry name" value="Elongation factor P"/>
    <property type="match status" value="1"/>
</dbReference>
<dbReference type="Gene3D" id="2.30.30.30">
    <property type="match status" value="1"/>
</dbReference>
<sequence>MYVTTDFRKGLKIEYNGKPYVIVDFQHVNPGKGAAFVRTKLKNLETAQVLEVTFKSGEKVAVPDLETKDMQYLYTDGTAFTFMDMEHYDQVELSNDDIGTAKNFIIENSIVKVTFFQGRPVSVEVDNFVELVVSETQPNIKGDTSSGGGKPATLETGLTVTVPFHISEGDKLKIDTRTSEYVEKVK</sequence>
<dbReference type="Pfam" id="PF01132">
    <property type="entry name" value="EFP"/>
    <property type="match status" value="1"/>
</dbReference>
<dbReference type="InterPro" id="IPR020599">
    <property type="entry name" value="Transl_elong_fac_P/YeiP"/>
</dbReference>
<dbReference type="PANTHER" id="PTHR30053:SF12">
    <property type="entry name" value="ELONGATION FACTOR P (EF-P) FAMILY PROTEIN"/>
    <property type="match status" value="1"/>
</dbReference>
<evidence type="ECO:0000313" key="12">
    <source>
        <dbReference type="EMBL" id="SME97356.1"/>
    </source>
</evidence>
<evidence type="ECO:0000259" key="11">
    <source>
        <dbReference type="SMART" id="SM01185"/>
    </source>
</evidence>
<feature type="domain" description="Translation elongation factor P/YeiP central" evidence="11">
    <location>
        <begin position="67"/>
        <end position="121"/>
    </location>
</feature>
<protein>
    <recommendedName>
        <fullName evidence="7 8">Elongation factor P</fullName>
        <shortName evidence="7">EF-P</shortName>
    </recommendedName>
</protein>
<dbReference type="EMBL" id="FWZT01000002">
    <property type="protein sequence ID" value="SME97356.1"/>
    <property type="molecule type" value="Genomic_DNA"/>
</dbReference>
<evidence type="ECO:0000313" key="13">
    <source>
        <dbReference type="Proteomes" id="UP000192907"/>
    </source>
</evidence>
<dbReference type="NCBIfam" id="TIGR00038">
    <property type="entry name" value="efp"/>
    <property type="match status" value="1"/>
</dbReference>
<dbReference type="GO" id="GO:0003746">
    <property type="term" value="F:translation elongation factor activity"/>
    <property type="evidence" value="ECO:0007669"/>
    <property type="project" value="UniProtKB-UniRule"/>
</dbReference>
<dbReference type="Pfam" id="PF09285">
    <property type="entry name" value="Elong-fact-P_C"/>
    <property type="match status" value="1"/>
</dbReference>
<dbReference type="InterPro" id="IPR012340">
    <property type="entry name" value="NA-bd_OB-fold"/>
</dbReference>
<evidence type="ECO:0000256" key="1">
    <source>
        <dbReference type="ARBA" id="ARBA00004496"/>
    </source>
</evidence>
<dbReference type="CDD" id="cd05794">
    <property type="entry name" value="S1_EF-P_repeat_2"/>
    <property type="match status" value="1"/>
</dbReference>
<evidence type="ECO:0000256" key="3">
    <source>
        <dbReference type="ARBA" id="ARBA00009479"/>
    </source>
</evidence>
<keyword evidence="4 7" id="KW-0963">Cytoplasm</keyword>
<evidence type="ECO:0000256" key="7">
    <source>
        <dbReference type="HAMAP-Rule" id="MF_00141"/>
    </source>
</evidence>
<dbReference type="InterPro" id="IPR008991">
    <property type="entry name" value="Translation_prot_SH3-like_sf"/>
</dbReference>
<dbReference type="InterPro" id="IPR014722">
    <property type="entry name" value="Rib_uL2_dom2"/>
</dbReference>
<evidence type="ECO:0000256" key="2">
    <source>
        <dbReference type="ARBA" id="ARBA00004815"/>
    </source>
</evidence>
<dbReference type="PIRSF" id="PIRSF005901">
    <property type="entry name" value="EF-P"/>
    <property type="match status" value="1"/>
</dbReference>
<dbReference type="NCBIfam" id="NF001810">
    <property type="entry name" value="PRK00529.1"/>
    <property type="match status" value="1"/>
</dbReference>
<name>A0A1Y6BC88_9BACT</name>
<dbReference type="OrthoDB" id="5291999at2"/>
<keyword evidence="5 7" id="KW-0251">Elongation factor</keyword>
<dbReference type="InterPro" id="IPR015365">
    <property type="entry name" value="Elong-fact-P_C"/>
</dbReference>